<dbReference type="GO" id="GO:0009307">
    <property type="term" value="P:DNA restriction-modification system"/>
    <property type="evidence" value="ECO:0007669"/>
    <property type="project" value="UniProtKB-KW"/>
</dbReference>
<dbReference type="InterPro" id="IPR031303">
    <property type="entry name" value="C5_meth_CS"/>
</dbReference>
<dbReference type="InterPro" id="IPR029063">
    <property type="entry name" value="SAM-dependent_MTases_sf"/>
</dbReference>
<dbReference type="REBASE" id="64409">
    <property type="entry name" value="M1.Pac19842ORFDP"/>
</dbReference>
<keyword evidence="4" id="KW-0680">Restriction system</keyword>
<dbReference type="SUPFAM" id="SSF53335">
    <property type="entry name" value="S-adenosyl-L-methionine-dependent methyltransferases"/>
    <property type="match status" value="1"/>
</dbReference>
<evidence type="ECO:0000256" key="1">
    <source>
        <dbReference type="ARBA" id="ARBA00022603"/>
    </source>
</evidence>
<dbReference type="EMBL" id="CP021235">
    <property type="protein sequence ID" value="ARS36058.1"/>
    <property type="molecule type" value="Genomic_DNA"/>
</dbReference>
<dbReference type="Gene3D" id="3.40.50.150">
    <property type="entry name" value="Vaccinia Virus protein VP39"/>
    <property type="match status" value="1"/>
</dbReference>
<evidence type="ECO:0000256" key="4">
    <source>
        <dbReference type="ARBA" id="ARBA00022747"/>
    </source>
</evidence>
<dbReference type="InterPro" id="IPR018117">
    <property type="entry name" value="C5_DNA_meth_AS"/>
</dbReference>
<dbReference type="InterPro" id="IPR050750">
    <property type="entry name" value="C5-MTase"/>
</dbReference>
<accession>A0A1X9YT71</accession>
<comment type="catalytic activity">
    <reaction evidence="5 8">
        <text>a 2'-deoxycytidine in DNA + S-adenosyl-L-methionine = a 5-methyl-2'-deoxycytidine in DNA + S-adenosyl-L-homocysteine + H(+)</text>
        <dbReference type="Rhea" id="RHEA:13681"/>
        <dbReference type="Rhea" id="RHEA-COMP:11369"/>
        <dbReference type="Rhea" id="RHEA-COMP:11370"/>
        <dbReference type="ChEBI" id="CHEBI:15378"/>
        <dbReference type="ChEBI" id="CHEBI:57856"/>
        <dbReference type="ChEBI" id="CHEBI:59789"/>
        <dbReference type="ChEBI" id="CHEBI:85452"/>
        <dbReference type="ChEBI" id="CHEBI:85454"/>
        <dbReference type="EC" id="2.1.1.37"/>
    </reaction>
</comment>
<dbReference type="GO" id="GO:0003886">
    <property type="term" value="F:DNA (cytosine-5-)-methyltransferase activity"/>
    <property type="evidence" value="ECO:0007669"/>
    <property type="project" value="UniProtKB-EC"/>
</dbReference>
<keyword evidence="10" id="KW-1185">Reference proteome</keyword>
<dbReference type="RefSeq" id="WP_025607388.1">
    <property type="nucleotide sequence ID" value="NZ_CP021235.1"/>
</dbReference>
<evidence type="ECO:0000313" key="9">
    <source>
        <dbReference type="EMBL" id="ARS36058.1"/>
    </source>
</evidence>
<protein>
    <recommendedName>
        <fullName evidence="8">Cytosine-specific methyltransferase</fullName>
        <ecNumber evidence="8">2.1.1.37</ecNumber>
    </recommendedName>
</protein>
<name>A0A1X9YT71_9BACT</name>
<dbReference type="PANTHER" id="PTHR46098:SF1">
    <property type="entry name" value="TRNA (CYTOSINE(38)-C(5))-METHYLTRANSFERASE"/>
    <property type="match status" value="1"/>
</dbReference>
<organism evidence="9 10">
    <name type="scientific">Pontibacter actiniarum</name>
    <dbReference type="NCBI Taxonomy" id="323450"/>
    <lineage>
        <taxon>Bacteria</taxon>
        <taxon>Pseudomonadati</taxon>
        <taxon>Bacteroidota</taxon>
        <taxon>Cytophagia</taxon>
        <taxon>Cytophagales</taxon>
        <taxon>Hymenobacteraceae</taxon>
        <taxon>Pontibacter</taxon>
    </lineage>
</organism>
<dbReference type="PANTHER" id="PTHR46098">
    <property type="entry name" value="TRNA (CYTOSINE(38)-C(5))-METHYLTRANSFERASE"/>
    <property type="match status" value="1"/>
</dbReference>
<dbReference type="PRINTS" id="PR00105">
    <property type="entry name" value="C5METTRFRASE"/>
</dbReference>
<dbReference type="GO" id="GO:0032259">
    <property type="term" value="P:methylation"/>
    <property type="evidence" value="ECO:0007669"/>
    <property type="project" value="UniProtKB-KW"/>
</dbReference>
<keyword evidence="2 6" id="KW-0808">Transferase</keyword>
<dbReference type="NCBIfam" id="TIGR00675">
    <property type="entry name" value="dcm"/>
    <property type="match status" value="1"/>
</dbReference>
<reference evidence="10" key="1">
    <citation type="submission" date="2017-05" db="EMBL/GenBank/DDBJ databases">
        <authorList>
            <person name="Ray J."/>
            <person name="Price M."/>
            <person name="Deutschbauer A."/>
        </authorList>
    </citation>
    <scope>NUCLEOTIDE SEQUENCE [LARGE SCALE GENOMIC DNA]</scope>
    <source>
        <strain evidence="10">DSM 19842</strain>
    </source>
</reference>
<evidence type="ECO:0000256" key="7">
    <source>
        <dbReference type="RuleBase" id="RU000416"/>
    </source>
</evidence>
<sequence length="351" mass="40330">MNYIELFAGIGGFRSAVEHLSRDTGIELKCVGFSEIDRYALMTYGANYRLNGETAMHDIVRFAADPGNIAALPDFNVLLGGFPCQAFSLLGKKLGLEDERGKILFSIHELLKEKNPEFIVLENVRNIINHDKGKTLDLILDFFREHDYQYINYVILDTQNFGLPQRRSRIFFFCSKRKLNIELSEKAIVDNFSRIQTTSLSVYSNVLDILEKEVDSKYYLSEKIKYTILDGGTKNFWSKSQIDLDIARTLTATMVKMHRACQDNYYSDDFVHKGISHKDTPKEILYKKPVRKLTPREALKLQGFNDTFYESAMRAGVSDHQLYKQAGNALSVNTGYALLHYLFVHLKVQDR</sequence>
<evidence type="ECO:0000313" key="10">
    <source>
        <dbReference type="Proteomes" id="UP000266292"/>
    </source>
</evidence>
<dbReference type="STRING" id="709015.GCA_000472485_02382"/>
<dbReference type="OrthoDB" id="32195at2"/>
<dbReference type="KEGG" id="pact:CA264_11765"/>
<dbReference type="EC" id="2.1.1.37" evidence="8"/>
<evidence type="ECO:0000256" key="2">
    <source>
        <dbReference type="ARBA" id="ARBA00022679"/>
    </source>
</evidence>
<feature type="active site" evidence="6">
    <location>
        <position position="84"/>
    </location>
</feature>
<evidence type="ECO:0000256" key="3">
    <source>
        <dbReference type="ARBA" id="ARBA00022691"/>
    </source>
</evidence>
<proteinExistence type="inferred from homology"/>
<dbReference type="PROSITE" id="PS51679">
    <property type="entry name" value="SAM_MT_C5"/>
    <property type="match status" value="1"/>
</dbReference>
<dbReference type="InterPro" id="IPR001525">
    <property type="entry name" value="C5_MeTfrase"/>
</dbReference>
<dbReference type="Gene3D" id="3.90.120.10">
    <property type="entry name" value="DNA Methylase, subunit A, domain 2"/>
    <property type="match status" value="1"/>
</dbReference>
<evidence type="ECO:0000256" key="8">
    <source>
        <dbReference type="RuleBase" id="RU000417"/>
    </source>
</evidence>
<dbReference type="Proteomes" id="UP000266292">
    <property type="component" value="Chromosome"/>
</dbReference>
<dbReference type="PROSITE" id="PS00095">
    <property type="entry name" value="C5_MTASE_2"/>
    <property type="match status" value="1"/>
</dbReference>
<evidence type="ECO:0000256" key="5">
    <source>
        <dbReference type="ARBA" id="ARBA00047422"/>
    </source>
</evidence>
<keyword evidence="1 6" id="KW-0489">Methyltransferase</keyword>
<evidence type="ECO:0000256" key="6">
    <source>
        <dbReference type="PROSITE-ProRule" id="PRU01016"/>
    </source>
</evidence>
<gene>
    <name evidence="9" type="ORF">CA264_11765</name>
</gene>
<dbReference type="Pfam" id="PF00145">
    <property type="entry name" value="DNA_methylase"/>
    <property type="match status" value="1"/>
</dbReference>
<keyword evidence="3 6" id="KW-0949">S-adenosyl-L-methionine</keyword>
<dbReference type="PROSITE" id="PS00094">
    <property type="entry name" value="C5_MTASE_1"/>
    <property type="match status" value="1"/>
</dbReference>
<dbReference type="AlphaFoldDB" id="A0A1X9YT71"/>
<comment type="similarity">
    <text evidence="6 7">Belongs to the class I-like SAM-binding methyltransferase superfamily. C5-methyltransferase family.</text>
</comment>